<keyword evidence="3" id="KW-1185">Reference proteome</keyword>
<keyword evidence="1" id="KW-1133">Transmembrane helix</keyword>
<evidence type="ECO:0000313" key="2">
    <source>
        <dbReference type="EMBL" id="EGR34890.1"/>
    </source>
</evidence>
<name>G0QIR0_ICHMU</name>
<dbReference type="InParanoid" id="G0QIR0"/>
<reference evidence="2 3" key="1">
    <citation type="submission" date="2011-07" db="EMBL/GenBank/DDBJ databases">
        <authorList>
            <person name="Coyne R."/>
            <person name="Brami D."/>
            <person name="Johnson J."/>
            <person name="Hostetler J."/>
            <person name="Hannick L."/>
            <person name="Clark T."/>
            <person name="Cassidy-Hanley D."/>
            <person name="Inman J."/>
        </authorList>
    </citation>
    <scope>NUCLEOTIDE SEQUENCE [LARGE SCALE GENOMIC DNA]</scope>
    <source>
        <strain evidence="2 3">G5</strain>
    </source>
</reference>
<feature type="transmembrane region" description="Helical" evidence="1">
    <location>
        <begin position="65"/>
        <end position="86"/>
    </location>
</feature>
<dbReference type="EMBL" id="GL983042">
    <property type="protein sequence ID" value="EGR34890.1"/>
    <property type="molecule type" value="Genomic_DNA"/>
</dbReference>
<gene>
    <name evidence="2" type="ORF">IMG5_001190</name>
</gene>
<protein>
    <recommendedName>
        <fullName evidence="4">Transmembrane protein</fullName>
    </recommendedName>
</protein>
<dbReference type="GeneID" id="14911069"/>
<evidence type="ECO:0000313" key="3">
    <source>
        <dbReference type="Proteomes" id="UP000008983"/>
    </source>
</evidence>
<feature type="transmembrane region" description="Helical" evidence="1">
    <location>
        <begin position="137"/>
        <end position="156"/>
    </location>
</feature>
<keyword evidence="1" id="KW-0472">Membrane</keyword>
<dbReference type="RefSeq" id="XP_004040194.1">
    <property type="nucleotide sequence ID" value="XM_004040146.1"/>
</dbReference>
<feature type="transmembrane region" description="Helical" evidence="1">
    <location>
        <begin position="108"/>
        <end position="125"/>
    </location>
</feature>
<accession>G0QIR0</accession>
<evidence type="ECO:0000256" key="1">
    <source>
        <dbReference type="SAM" id="Phobius"/>
    </source>
</evidence>
<organism evidence="2 3">
    <name type="scientific">Ichthyophthirius multifiliis</name>
    <name type="common">White spot disease agent</name>
    <name type="synonym">Ich</name>
    <dbReference type="NCBI Taxonomy" id="5932"/>
    <lineage>
        <taxon>Eukaryota</taxon>
        <taxon>Sar</taxon>
        <taxon>Alveolata</taxon>
        <taxon>Ciliophora</taxon>
        <taxon>Intramacronucleata</taxon>
        <taxon>Oligohymenophorea</taxon>
        <taxon>Hymenostomatida</taxon>
        <taxon>Ophryoglenina</taxon>
        <taxon>Ichthyophthirius</taxon>
    </lineage>
</organism>
<proteinExistence type="predicted"/>
<keyword evidence="1" id="KW-0812">Transmembrane</keyword>
<dbReference type="Proteomes" id="UP000008983">
    <property type="component" value="Unassembled WGS sequence"/>
</dbReference>
<evidence type="ECO:0008006" key="4">
    <source>
        <dbReference type="Google" id="ProtNLM"/>
    </source>
</evidence>
<sequence length="157" mass="19106">MNILYLVQYNYCTTQLRFYHNQFYKINLILSSNTQKNSQTLFRHSLFPSLHHISQSMCLLLIHQVLYYLLLVQYQMSIIRLIFYHLKLQNLYLDYLELHVHMLPLSDYYPLLLGVIFISTIYPLFHFLHNERVNQHMLLKVIILIILNRAFAYLYFV</sequence>
<dbReference type="AlphaFoldDB" id="G0QIR0"/>